<dbReference type="AlphaFoldDB" id="A0A9W6RRG7"/>
<keyword evidence="1" id="KW-1133">Transmembrane helix</keyword>
<reference evidence="2" key="1">
    <citation type="submission" date="2023-03" db="EMBL/GenBank/DDBJ databases">
        <title>Actinoallomurus iriomotensis NBRC 103681.</title>
        <authorList>
            <person name="Ichikawa N."/>
            <person name="Sato H."/>
            <person name="Tonouchi N."/>
        </authorList>
    </citation>
    <scope>NUCLEOTIDE SEQUENCE</scope>
    <source>
        <strain evidence="2">NBRC 103681</strain>
    </source>
</reference>
<feature type="transmembrane region" description="Helical" evidence="1">
    <location>
        <begin position="32"/>
        <end position="52"/>
    </location>
</feature>
<accession>A0A9W6RRG7</accession>
<dbReference type="Pfam" id="PF11298">
    <property type="entry name" value="DUF3099"/>
    <property type="match status" value="1"/>
</dbReference>
<name>A0A9W6RRG7_9ACTN</name>
<organism evidence="2 5">
    <name type="scientific">Actinoallomurus iriomotensis</name>
    <dbReference type="NCBI Taxonomy" id="478107"/>
    <lineage>
        <taxon>Bacteria</taxon>
        <taxon>Bacillati</taxon>
        <taxon>Actinomycetota</taxon>
        <taxon>Actinomycetes</taxon>
        <taxon>Streptosporangiales</taxon>
        <taxon>Thermomonosporaceae</taxon>
        <taxon>Actinoallomurus</taxon>
    </lineage>
</organism>
<keyword evidence="1" id="KW-0472">Membrane</keyword>
<keyword evidence="1" id="KW-0812">Transmembrane</keyword>
<sequence length="58" mass="6446">MRRRRRIYLTLMGICGLLYLISWTVVAPFSRVWAVALSAVASILPLVAVIIANRDGTT</sequence>
<protein>
    <recommendedName>
        <fullName evidence="6">DUF3099 domain-containing protein</fullName>
    </recommendedName>
</protein>
<dbReference type="Proteomes" id="UP001165135">
    <property type="component" value="Unassembled WGS sequence"/>
</dbReference>
<dbReference type="RefSeq" id="WP_285576800.1">
    <property type="nucleotide sequence ID" value="NZ_BSTJ01000013.1"/>
</dbReference>
<evidence type="ECO:0000313" key="5">
    <source>
        <dbReference type="Proteomes" id="UP001165135"/>
    </source>
</evidence>
<evidence type="ECO:0000313" key="4">
    <source>
        <dbReference type="Proteomes" id="UP001165074"/>
    </source>
</evidence>
<dbReference type="InterPro" id="IPR021449">
    <property type="entry name" value="DUF3099"/>
</dbReference>
<keyword evidence="4" id="KW-1185">Reference proteome</keyword>
<proteinExistence type="predicted"/>
<dbReference type="EMBL" id="BSTK01000008">
    <property type="protein sequence ID" value="GLY87626.1"/>
    <property type="molecule type" value="Genomic_DNA"/>
</dbReference>
<evidence type="ECO:0000256" key="1">
    <source>
        <dbReference type="SAM" id="Phobius"/>
    </source>
</evidence>
<dbReference type="Proteomes" id="UP001165074">
    <property type="component" value="Unassembled WGS sequence"/>
</dbReference>
<comment type="caution">
    <text evidence="2">The sequence shown here is derived from an EMBL/GenBank/DDBJ whole genome shotgun (WGS) entry which is preliminary data.</text>
</comment>
<reference evidence="3" key="2">
    <citation type="submission" date="2023-03" db="EMBL/GenBank/DDBJ databases">
        <title>Actinoallomurus iriomotensis NBRC 103684.</title>
        <authorList>
            <person name="Ichikawa N."/>
            <person name="Sato H."/>
            <person name="Tonouchi N."/>
        </authorList>
    </citation>
    <scope>NUCLEOTIDE SEQUENCE</scope>
    <source>
        <strain evidence="3">NBRC 103684</strain>
    </source>
</reference>
<dbReference type="EMBL" id="BSTJ01000013">
    <property type="protein sequence ID" value="GLY80205.1"/>
    <property type="molecule type" value="Genomic_DNA"/>
</dbReference>
<gene>
    <name evidence="2" type="ORF">Airi01_084720</name>
    <name evidence="3" type="ORF">Airi02_055550</name>
</gene>
<evidence type="ECO:0008006" key="6">
    <source>
        <dbReference type="Google" id="ProtNLM"/>
    </source>
</evidence>
<feature type="transmembrane region" description="Helical" evidence="1">
    <location>
        <begin position="7"/>
        <end position="26"/>
    </location>
</feature>
<evidence type="ECO:0000313" key="2">
    <source>
        <dbReference type="EMBL" id="GLY80205.1"/>
    </source>
</evidence>
<evidence type="ECO:0000313" key="3">
    <source>
        <dbReference type="EMBL" id="GLY87626.1"/>
    </source>
</evidence>